<evidence type="ECO:0000256" key="4">
    <source>
        <dbReference type="ARBA" id="ARBA00022516"/>
    </source>
</evidence>
<evidence type="ECO:0000256" key="8">
    <source>
        <dbReference type="ARBA" id="ARBA00022989"/>
    </source>
</evidence>
<evidence type="ECO:0000256" key="2">
    <source>
        <dbReference type="ARBA" id="ARBA00010185"/>
    </source>
</evidence>
<keyword evidence="6 13" id="KW-0812">Transmembrane</keyword>
<protein>
    <submittedName>
        <fullName evidence="14">Phosphatidate cytidylyltransferase</fullName>
        <ecNumber evidence="14">2.7.7.41</ecNumber>
    </submittedName>
</protein>
<dbReference type="EMBL" id="VSSQ01056756">
    <property type="protein sequence ID" value="MPN10592.1"/>
    <property type="molecule type" value="Genomic_DNA"/>
</dbReference>
<evidence type="ECO:0000256" key="12">
    <source>
        <dbReference type="ARBA" id="ARBA00023264"/>
    </source>
</evidence>
<comment type="caution">
    <text evidence="14">The sequence shown here is derived from an EMBL/GenBank/DDBJ whole genome shotgun (WGS) entry which is preliminary data.</text>
</comment>
<dbReference type="GO" id="GO:0005886">
    <property type="term" value="C:plasma membrane"/>
    <property type="evidence" value="ECO:0007669"/>
    <property type="project" value="UniProtKB-SubCell"/>
</dbReference>
<evidence type="ECO:0000256" key="10">
    <source>
        <dbReference type="ARBA" id="ARBA00023136"/>
    </source>
</evidence>
<sequence>MSPKKTIEGAVGGIIGSAAISTLAGFIFIRMGYQINIIHYLFIGLLCGITSILGDLSASSIKRFCKIKDFGNIIPGHGGVLDRFDSILFTAPTVYTYITIMKELL</sequence>
<feature type="transmembrane region" description="Helical" evidence="13">
    <location>
        <begin position="37"/>
        <end position="58"/>
    </location>
</feature>
<proteinExistence type="inferred from homology"/>
<dbReference type="PANTHER" id="PTHR46382:SF1">
    <property type="entry name" value="PHOSPHATIDATE CYTIDYLYLTRANSFERASE"/>
    <property type="match status" value="1"/>
</dbReference>
<evidence type="ECO:0000256" key="13">
    <source>
        <dbReference type="SAM" id="Phobius"/>
    </source>
</evidence>
<keyword evidence="9" id="KW-0443">Lipid metabolism</keyword>
<keyword evidence="10 13" id="KW-0472">Membrane</keyword>
<dbReference type="EC" id="2.7.7.41" evidence="14"/>
<dbReference type="InterPro" id="IPR000374">
    <property type="entry name" value="PC_trans"/>
</dbReference>
<keyword evidence="4" id="KW-0444">Lipid biosynthesis</keyword>
<name>A0A645FAK4_9ZZZZ</name>
<dbReference type="GO" id="GO:0016024">
    <property type="term" value="P:CDP-diacylglycerol biosynthetic process"/>
    <property type="evidence" value="ECO:0007669"/>
    <property type="project" value="TreeGrafter"/>
</dbReference>
<evidence type="ECO:0000256" key="9">
    <source>
        <dbReference type="ARBA" id="ARBA00023098"/>
    </source>
</evidence>
<keyword evidence="8 13" id="KW-1133">Transmembrane helix</keyword>
<keyword evidence="11" id="KW-0594">Phospholipid biosynthesis</keyword>
<gene>
    <name evidence="14" type="primary">cdsA_13</name>
    <name evidence="14" type="ORF">SDC9_157887</name>
</gene>
<comment type="subcellular location">
    <subcellularLocation>
        <location evidence="1">Cell membrane</location>
        <topology evidence="1">Multi-pass membrane protein</topology>
    </subcellularLocation>
</comment>
<keyword evidence="7 14" id="KW-0548">Nucleotidyltransferase</keyword>
<evidence type="ECO:0000256" key="5">
    <source>
        <dbReference type="ARBA" id="ARBA00022679"/>
    </source>
</evidence>
<dbReference type="PANTHER" id="PTHR46382">
    <property type="entry name" value="PHOSPHATIDATE CYTIDYLYLTRANSFERASE"/>
    <property type="match status" value="1"/>
</dbReference>
<dbReference type="AlphaFoldDB" id="A0A645FAK4"/>
<feature type="transmembrane region" description="Helical" evidence="13">
    <location>
        <begin position="12"/>
        <end position="31"/>
    </location>
</feature>
<evidence type="ECO:0000313" key="14">
    <source>
        <dbReference type="EMBL" id="MPN10592.1"/>
    </source>
</evidence>
<reference evidence="14" key="1">
    <citation type="submission" date="2019-08" db="EMBL/GenBank/DDBJ databases">
        <authorList>
            <person name="Kucharzyk K."/>
            <person name="Murdoch R.W."/>
            <person name="Higgins S."/>
            <person name="Loffler F."/>
        </authorList>
    </citation>
    <scope>NUCLEOTIDE SEQUENCE</scope>
</reference>
<dbReference type="Pfam" id="PF01148">
    <property type="entry name" value="CTP_transf_1"/>
    <property type="match status" value="1"/>
</dbReference>
<evidence type="ECO:0000256" key="7">
    <source>
        <dbReference type="ARBA" id="ARBA00022695"/>
    </source>
</evidence>
<evidence type="ECO:0000256" key="11">
    <source>
        <dbReference type="ARBA" id="ARBA00023209"/>
    </source>
</evidence>
<evidence type="ECO:0000256" key="6">
    <source>
        <dbReference type="ARBA" id="ARBA00022692"/>
    </source>
</evidence>
<keyword evidence="5 14" id="KW-0808">Transferase</keyword>
<evidence type="ECO:0000256" key="1">
    <source>
        <dbReference type="ARBA" id="ARBA00004651"/>
    </source>
</evidence>
<keyword evidence="3" id="KW-1003">Cell membrane</keyword>
<keyword evidence="12" id="KW-1208">Phospholipid metabolism</keyword>
<accession>A0A645FAK4</accession>
<evidence type="ECO:0000256" key="3">
    <source>
        <dbReference type="ARBA" id="ARBA00022475"/>
    </source>
</evidence>
<comment type="similarity">
    <text evidence="2">Belongs to the CDS family.</text>
</comment>
<dbReference type="PROSITE" id="PS01315">
    <property type="entry name" value="CDS"/>
    <property type="match status" value="1"/>
</dbReference>
<organism evidence="14">
    <name type="scientific">bioreactor metagenome</name>
    <dbReference type="NCBI Taxonomy" id="1076179"/>
    <lineage>
        <taxon>unclassified sequences</taxon>
        <taxon>metagenomes</taxon>
        <taxon>ecological metagenomes</taxon>
    </lineage>
</organism>
<dbReference type="GO" id="GO:0004605">
    <property type="term" value="F:phosphatidate cytidylyltransferase activity"/>
    <property type="evidence" value="ECO:0007669"/>
    <property type="project" value="UniProtKB-EC"/>
</dbReference>